<evidence type="ECO:0000256" key="9">
    <source>
        <dbReference type="SAM" id="SignalP"/>
    </source>
</evidence>
<accession>A0A1G8NKF0</accession>
<dbReference type="InterPro" id="IPR023058">
    <property type="entry name" value="PPIase_PpiC_CS"/>
</dbReference>
<sequence length="283" mass="29905">MQITNKTWGAGIFALAMAASLPAGAEEITADTVVATVGGADITIGHMIVARQTLPQQYQQLEPAVLWEGILDQLTQQNAMAQSLGDEVTKATQLSIDNQISGLLAGEAIGKVVRNAVNNSSLQAAYEARFADAKPTKEFHAAHILVATEEEAKAIREELDGGADFAALAMEKSTGPSGPSGGDLGWFGLGMMVPEFEQAVMALEDGQVSDPVQTQFGWHVVKLNESRTADAPSLDEVRVELAAEIENAAVTEALAAVMAETDVVKSEMEFDPGLLNNLDLIAE</sequence>
<evidence type="ECO:0000256" key="8">
    <source>
        <dbReference type="PROSITE-ProRule" id="PRU00278"/>
    </source>
</evidence>
<dbReference type="Proteomes" id="UP000199382">
    <property type="component" value="Unassembled WGS sequence"/>
</dbReference>
<dbReference type="SUPFAM" id="SSF109998">
    <property type="entry name" value="Triger factor/SurA peptide-binding domain-like"/>
    <property type="match status" value="1"/>
</dbReference>
<dbReference type="OrthoDB" id="14196at2"/>
<dbReference type="PROSITE" id="PS01096">
    <property type="entry name" value="PPIC_PPIASE_1"/>
    <property type="match status" value="1"/>
</dbReference>
<feature type="signal peptide" evidence="9">
    <location>
        <begin position="1"/>
        <end position="25"/>
    </location>
</feature>
<dbReference type="GO" id="GO:0003755">
    <property type="term" value="F:peptidyl-prolyl cis-trans isomerase activity"/>
    <property type="evidence" value="ECO:0007669"/>
    <property type="project" value="UniProtKB-KW"/>
</dbReference>
<dbReference type="STRING" id="571298.SAMN04488026_100786"/>
<dbReference type="SUPFAM" id="SSF54534">
    <property type="entry name" value="FKBP-like"/>
    <property type="match status" value="1"/>
</dbReference>
<dbReference type="AlphaFoldDB" id="A0A1G8NKF0"/>
<feature type="chain" id="PRO_5011501032" description="Parvulin-like PPIase" evidence="9">
    <location>
        <begin position="26"/>
        <end position="283"/>
    </location>
</feature>
<feature type="domain" description="PpiC" evidence="10">
    <location>
        <begin position="136"/>
        <end position="225"/>
    </location>
</feature>
<protein>
    <recommendedName>
        <fullName evidence="4">Parvulin-like PPIase</fullName>
        <ecNumber evidence="3">5.2.1.8</ecNumber>
    </recommendedName>
    <alternativeName>
        <fullName evidence="6">Peptidyl-prolyl cis-trans isomerase plp</fullName>
    </alternativeName>
    <alternativeName>
        <fullName evidence="7">Rotamase plp</fullName>
    </alternativeName>
</protein>
<evidence type="ECO:0000313" key="11">
    <source>
        <dbReference type="EMBL" id="SDI80622.1"/>
    </source>
</evidence>
<keyword evidence="8 11" id="KW-0413">Isomerase</keyword>
<keyword evidence="9" id="KW-0732">Signal</keyword>
<dbReference type="PANTHER" id="PTHR47245:SF2">
    <property type="entry name" value="PEPTIDYL-PROLYL CIS-TRANS ISOMERASE HP_0175-RELATED"/>
    <property type="match status" value="1"/>
</dbReference>
<dbReference type="InterPro" id="IPR000297">
    <property type="entry name" value="PPIase_PpiC"/>
</dbReference>
<evidence type="ECO:0000259" key="10">
    <source>
        <dbReference type="PROSITE" id="PS50198"/>
    </source>
</evidence>
<comment type="similarity">
    <text evidence="2">Belongs to the PpiC/parvulin rotamase family.</text>
</comment>
<keyword evidence="12" id="KW-1185">Reference proteome</keyword>
<dbReference type="Gene3D" id="3.10.50.40">
    <property type="match status" value="1"/>
</dbReference>
<organism evidence="11 12">
    <name type="scientific">Aliiruegeria lutimaris</name>
    <dbReference type="NCBI Taxonomy" id="571298"/>
    <lineage>
        <taxon>Bacteria</taxon>
        <taxon>Pseudomonadati</taxon>
        <taxon>Pseudomonadota</taxon>
        <taxon>Alphaproteobacteria</taxon>
        <taxon>Rhodobacterales</taxon>
        <taxon>Roseobacteraceae</taxon>
        <taxon>Aliiruegeria</taxon>
    </lineage>
</organism>
<evidence type="ECO:0000256" key="3">
    <source>
        <dbReference type="ARBA" id="ARBA00013194"/>
    </source>
</evidence>
<dbReference type="InterPro" id="IPR027304">
    <property type="entry name" value="Trigger_fact/SurA_dom_sf"/>
</dbReference>
<gene>
    <name evidence="11" type="ORF">SAMN04488026_100786</name>
</gene>
<evidence type="ECO:0000256" key="5">
    <source>
        <dbReference type="ARBA" id="ARBA00023110"/>
    </source>
</evidence>
<keyword evidence="5 8" id="KW-0697">Rotamase</keyword>
<evidence type="ECO:0000313" key="12">
    <source>
        <dbReference type="Proteomes" id="UP000199382"/>
    </source>
</evidence>
<comment type="catalytic activity">
    <reaction evidence="1">
        <text>[protein]-peptidylproline (omega=180) = [protein]-peptidylproline (omega=0)</text>
        <dbReference type="Rhea" id="RHEA:16237"/>
        <dbReference type="Rhea" id="RHEA-COMP:10747"/>
        <dbReference type="Rhea" id="RHEA-COMP:10748"/>
        <dbReference type="ChEBI" id="CHEBI:83833"/>
        <dbReference type="ChEBI" id="CHEBI:83834"/>
        <dbReference type="EC" id="5.2.1.8"/>
    </reaction>
</comment>
<dbReference type="EC" id="5.2.1.8" evidence="3"/>
<evidence type="ECO:0000256" key="4">
    <source>
        <dbReference type="ARBA" id="ARBA00018370"/>
    </source>
</evidence>
<dbReference type="InterPro" id="IPR050245">
    <property type="entry name" value="PrsA_foldase"/>
</dbReference>
<dbReference type="Pfam" id="PF00639">
    <property type="entry name" value="Rotamase"/>
    <property type="match status" value="1"/>
</dbReference>
<evidence type="ECO:0000256" key="6">
    <source>
        <dbReference type="ARBA" id="ARBA00030642"/>
    </source>
</evidence>
<dbReference type="PROSITE" id="PS50198">
    <property type="entry name" value="PPIC_PPIASE_2"/>
    <property type="match status" value="1"/>
</dbReference>
<proteinExistence type="inferred from homology"/>
<dbReference type="RefSeq" id="WP_093151058.1">
    <property type="nucleotide sequence ID" value="NZ_FNEK01000007.1"/>
</dbReference>
<dbReference type="PANTHER" id="PTHR47245">
    <property type="entry name" value="PEPTIDYLPROLYL ISOMERASE"/>
    <property type="match status" value="1"/>
</dbReference>
<evidence type="ECO:0000256" key="7">
    <source>
        <dbReference type="ARBA" id="ARBA00031484"/>
    </source>
</evidence>
<dbReference type="InterPro" id="IPR046357">
    <property type="entry name" value="PPIase_dom_sf"/>
</dbReference>
<evidence type="ECO:0000256" key="1">
    <source>
        <dbReference type="ARBA" id="ARBA00000971"/>
    </source>
</evidence>
<reference evidence="11 12" key="1">
    <citation type="submission" date="2016-10" db="EMBL/GenBank/DDBJ databases">
        <authorList>
            <person name="de Groot N.N."/>
        </authorList>
    </citation>
    <scope>NUCLEOTIDE SEQUENCE [LARGE SCALE GENOMIC DNA]</scope>
    <source>
        <strain evidence="11 12">DSM 25294</strain>
    </source>
</reference>
<name>A0A1G8NKF0_9RHOB</name>
<evidence type="ECO:0000256" key="2">
    <source>
        <dbReference type="ARBA" id="ARBA00007656"/>
    </source>
</evidence>
<dbReference type="EMBL" id="FNEK01000007">
    <property type="protein sequence ID" value="SDI80622.1"/>
    <property type="molecule type" value="Genomic_DNA"/>
</dbReference>